<protein>
    <recommendedName>
        <fullName evidence="4">Hexosyltransferase</fullName>
    </recommendedName>
</protein>
<proteinExistence type="predicted"/>
<sequence>MFGALSDRISSAVLEADLDVPVAGRYKTALNGDLFLKAWHLVFRDGRYRSHDWTIKVDSDAVIVPVRLRQLLRRHCRVEACAPKLLANFGRDLHGAVEALSRGAVDLYAEGVGRCVVEIGCSDKGEDWFLSLCLDLIGVRMESEPGLLSGRHDDHRSDCDAVHAAFQPFRTWAEHRRCLCQTGFDSPVCDSPEPAREAPAVGEPGAQATAAPVTASTTSEAGSVIRATQVATTTPGLPAATPGAAATTSAPWISWLQEGAPRRERERGLMRGVGVVLPRPRPRPPPTNGGAVAPPGTALGLAAAAALTALAALAGCHLRRTSEPSALRAAQARELTAGGSYQAAPPERGCWPVVEEPAE</sequence>
<dbReference type="Proteomes" id="UP001189429">
    <property type="component" value="Unassembled WGS sequence"/>
</dbReference>
<feature type="region of interest" description="Disordered" evidence="1">
    <location>
        <begin position="333"/>
        <end position="359"/>
    </location>
</feature>
<evidence type="ECO:0000256" key="1">
    <source>
        <dbReference type="SAM" id="MobiDB-lite"/>
    </source>
</evidence>
<keyword evidence="3" id="KW-1185">Reference proteome</keyword>
<comment type="caution">
    <text evidence="2">The sequence shown here is derived from an EMBL/GenBank/DDBJ whole genome shotgun (WGS) entry which is preliminary data.</text>
</comment>
<evidence type="ECO:0000313" key="2">
    <source>
        <dbReference type="EMBL" id="CAK0892181.1"/>
    </source>
</evidence>
<reference evidence="2" key="1">
    <citation type="submission" date="2023-10" db="EMBL/GenBank/DDBJ databases">
        <authorList>
            <person name="Chen Y."/>
            <person name="Shah S."/>
            <person name="Dougan E. K."/>
            <person name="Thang M."/>
            <person name="Chan C."/>
        </authorList>
    </citation>
    <scope>NUCLEOTIDE SEQUENCE [LARGE SCALE GENOMIC DNA]</scope>
</reference>
<organism evidence="2 3">
    <name type="scientific">Prorocentrum cordatum</name>
    <dbReference type="NCBI Taxonomy" id="2364126"/>
    <lineage>
        <taxon>Eukaryota</taxon>
        <taxon>Sar</taxon>
        <taxon>Alveolata</taxon>
        <taxon>Dinophyceae</taxon>
        <taxon>Prorocentrales</taxon>
        <taxon>Prorocentraceae</taxon>
        <taxon>Prorocentrum</taxon>
    </lineage>
</organism>
<gene>
    <name evidence="2" type="ORF">PCOR1329_LOCUS71908</name>
</gene>
<name>A0ABN9X348_9DINO</name>
<evidence type="ECO:0000313" key="3">
    <source>
        <dbReference type="Proteomes" id="UP001189429"/>
    </source>
</evidence>
<feature type="compositionally biased region" description="Low complexity" evidence="1">
    <location>
        <begin position="206"/>
        <end position="221"/>
    </location>
</feature>
<accession>A0ABN9X348</accession>
<evidence type="ECO:0008006" key="4">
    <source>
        <dbReference type="Google" id="ProtNLM"/>
    </source>
</evidence>
<feature type="region of interest" description="Disordered" evidence="1">
    <location>
        <begin position="189"/>
        <end position="221"/>
    </location>
</feature>
<dbReference type="EMBL" id="CAUYUJ010019574">
    <property type="protein sequence ID" value="CAK0892181.1"/>
    <property type="molecule type" value="Genomic_DNA"/>
</dbReference>